<evidence type="ECO:0000256" key="1">
    <source>
        <dbReference type="ARBA" id="ARBA00006484"/>
    </source>
</evidence>
<sequence length="271" mass="28095">MSEWMRADGVAIVTGAAGGMGRECARLLAEDGWPELLLCDLDEARLEAVAEPLRAAGATVSVLAGEVTAPEFWSALTAAVAGKGIGAMIHTAGVSPHMCGAQRLLEINLDATVMLVDAIQPLMNARGGVVLFASMASYFSISPEADAAFVGPLPDAPAARLVSLAPSSEAAYPLSKRAVRAIAQREARRFGERGARIVSMSPGFIDTPMMTDEMNPQVQHMLEQSALARLGRPAELAAVAVFLCGPRAGFVTGCDIIVDGGALAALGIPKV</sequence>
<dbReference type="CDD" id="cd05233">
    <property type="entry name" value="SDR_c"/>
    <property type="match status" value="1"/>
</dbReference>
<dbReference type="SUPFAM" id="SSF51735">
    <property type="entry name" value="NAD(P)-binding Rossmann-fold domains"/>
    <property type="match status" value="1"/>
</dbReference>
<proteinExistence type="inferred from homology"/>
<name>A0ABT5WUT3_9SPHN</name>
<evidence type="ECO:0000313" key="3">
    <source>
        <dbReference type="Proteomes" id="UP001216253"/>
    </source>
</evidence>
<dbReference type="PRINTS" id="PR00081">
    <property type="entry name" value="GDHRDH"/>
</dbReference>
<dbReference type="PANTHER" id="PTHR42760">
    <property type="entry name" value="SHORT-CHAIN DEHYDROGENASES/REDUCTASES FAMILY MEMBER"/>
    <property type="match status" value="1"/>
</dbReference>
<keyword evidence="3" id="KW-1185">Reference proteome</keyword>
<dbReference type="InterPro" id="IPR002347">
    <property type="entry name" value="SDR_fam"/>
</dbReference>
<dbReference type="Pfam" id="PF00106">
    <property type="entry name" value="adh_short"/>
    <property type="match status" value="1"/>
</dbReference>
<dbReference type="RefSeq" id="WP_275229700.1">
    <property type="nucleotide sequence ID" value="NZ_JARESE010000062.1"/>
</dbReference>
<dbReference type="InterPro" id="IPR036291">
    <property type="entry name" value="NAD(P)-bd_dom_sf"/>
</dbReference>
<protein>
    <submittedName>
        <fullName evidence="2">SDR family oxidoreductase</fullName>
    </submittedName>
</protein>
<comment type="similarity">
    <text evidence="1">Belongs to the short-chain dehydrogenases/reductases (SDR) family.</text>
</comment>
<comment type="caution">
    <text evidence="2">The sequence shown here is derived from an EMBL/GenBank/DDBJ whole genome shotgun (WGS) entry which is preliminary data.</text>
</comment>
<accession>A0ABT5WUT3</accession>
<dbReference type="Proteomes" id="UP001216253">
    <property type="component" value="Unassembled WGS sequence"/>
</dbReference>
<dbReference type="Pfam" id="PF13561">
    <property type="entry name" value="adh_short_C2"/>
    <property type="match status" value="1"/>
</dbReference>
<reference evidence="2 3" key="1">
    <citation type="submission" date="2023-03" db="EMBL/GenBank/DDBJ databases">
        <title>NovoSphingobium album sp. nov. isolated from polycyclic aromatic hydrocarbons- and heavy-metal polluted soil.</title>
        <authorList>
            <person name="Liu Z."/>
            <person name="Wang K."/>
        </authorList>
    </citation>
    <scope>NUCLEOTIDE SEQUENCE [LARGE SCALE GENOMIC DNA]</scope>
    <source>
        <strain evidence="2 3">H3SJ31-1</strain>
    </source>
</reference>
<gene>
    <name evidence="2" type="ORF">PYV00_18110</name>
</gene>
<organism evidence="2 3">
    <name type="scientific">Novosphingobium album</name>
    <name type="common">ex Liu et al. 2023</name>
    <dbReference type="NCBI Taxonomy" id="3031130"/>
    <lineage>
        <taxon>Bacteria</taxon>
        <taxon>Pseudomonadati</taxon>
        <taxon>Pseudomonadota</taxon>
        <taxon>Alphaproteobacteria</taxon>
        <taxon>Sphingomonadales</taxon>
        <taxon>Sphingomonadaceae</taxon>
        <taxon>Novosphingobium</taxon>
    </lineage>
</organism>
<evidence type="ECO:0000313" key="2">
    <source>
        <dbReference type="EMBL" id="MDE8653618.1"/>
    </source>
</evidence>
<dbReference type="Gene3D" id="3.40.50.720">
    <property type="entry name" value="NAD(P)-binding Rossmann-like Domain"/>
    <property type="match status" value="1"/>
</dbReference>
<dbReference type="EMBL" id="JARESE010000062">
    <property type="protein sequence ID" value="MDE8653618.1"/>
    <property type="molecule type" value="Genomic_DNA"/>
</dbReference>